<name>A0A8J7H5Z5_9FIRM</name>
<organism evidence="2 3">
    <name type="scientific">Mobilitalea sibirica</name>
    <dbReference type="NCBI Taxonomy" id="1462919"/>
    <lineage>
        <taxon>Bacteria</taxon>
        <taxon>Bacillati</taxon>
        <taxon>Bacillota</taxon>
        <taxon>Clostridia</taxon>
        <taxon>Lachnospirales</taxon>
        <taxon>Lachnospiraceae</taxon>
        <taxon>Mobilitalea</taxon>
    </lineage>
</organism>
<reference evidence="2" key="1">
    <citation type="submission" date="2020-12" db="EMBL/GenBank/DDBJ databases">
        <title>M. sibirica DSM 26468T genome.</title>
        <authorList>
            <person name="Thieme N."/>
            <person name="Rettenmaier R."/>
            <person name="Zverlov V."/>
            <person name="Liebl W."/>
        </authorList>
    </citation>
    <scope>NUCLEOTIDE SEQUENCE</scope>
    <source>
        <strain evidence="2">DSM 26468</strain>
    </source>
</reference>
<keyword evidence="3" id="KW-1185">Reference proteome</keyword>
<dbReference type="AlphaFoldDB" id="A0A8J7H5Z5"/>
<feature type="domain" description="DUF4097" evidence="1">
    <location>
        <begin position="206"/>
        <end position="339"/>
    </location>
</feature>
<comment type="caution">
    <text evidence="2">The sequence shown here is derived from an EMBL/GenBank/DDBJ whole genome shotgun (WGS) entry which is preliminary data.</text>
</comment>
<gene>
    <name evidence="2" type="ORF">I5677_05960</name>
</gene>
<dbReference type="Proteomes" id="UP000623269">
    <property type="component" value="Unassembled WGS sequence"/>
</dbReference>
<dbReference type="RefSeq" id="WP_197660663.1">
    <property type="nucleotide sequence ID" value="NZ_JAEAGR010000004.1"/>
</dbReference>
<dbReference type="Pfam" id="PF13349">
    <property type="entry name" value="DUF4097"/>
    <property type="match status" value="1"/>
</dbReference>
<dbReference type="InterPro" id="IPR025164">
    <property type="entry name" value="Toastrack_DUF4097"/>
</dbReference>
<evidence type="ECO:0000313" key="2">
    <source>
        <dbReference type="EMBL" id="MBH1940441.1"/>
    </source>
</evidence>
<proteinExistence type="predicted"/>
<sequence length="343" mass="38406">MKSNLKKIFILLTITMLSIFIFTGCDMSFAFNGGSNELRRADAMEFEVEKSKVEEITRIDINTRVGEIEIIESDDYYVEIDYLFWEDEPVYNIEDGKLFFDDSDTLPNSYSIRFNLDNIIKVYVPEGSVFSQVDLDTSSGDVEIEGFITDKLEVDVAYGDLTVKNIAANKSDFQLSSGSSNIENFDTGELRFKNSYGNSKFKNINTGELLLSDISYESFDVTMSSGNCTIKGLNTGSVNITNSYGNITCEEITAEEVDMDLSSGDLEISKSDIMEIDISNSYGDVTLSLLGKKEDYNLDLETSYGEIEVENQSYEDHLQRDNDGARSINASLSSGDIEITFKE</sequence>
<evidence type="ECO:0000313" key="3">
    <source>
        <dbReference type="Proteomes" id="UP000623269"/>
    </source>
</evidence>
<accession>A0A8J7H5Z5</accession>
<evidence type="ECO:0000259" key="1">
    <source>
        <dbReference type="Pfam" id="PF13349"/>
    </source>
</evidence>
<dbReference type="PROSITE" id="PS51257">
    <property type="entry name" value="PROKAR_LIPOPROTEIN"/>
    <property type="match status" value="1"/>
</dbReference>
<protein>
    <submittedName>
        <fullName evidence="2">DUF4097 family beta strand repeat protein</fullName>
    </submittedName>
</protein>
<dbReference type="EMBL" id="JAEAGR010000004">
    <property type="protein sequence ID" value="MBH1940441.1"/>
    <property type="molecule type" value="Genomic_DNA"/>
</dbReference>